<feature type="region of interest" description="Disordered" evidence="1">
    <location>
        <begin position="56"/>
        <end position="78"/>
    </location>
</feature>
<organism evidence="2 3">
    <name type="scientific">Cladophialophora chaetospira</name>
    <dbReference type="NCBI Taxonomy" id="386627"/>
    <lineage>
        <taxon>Eukaryota</taxon>
        <taxon>Fungi</taxon>
        <taxon>Dikarya</taxon>
        <taxon>Ascomycota</taxon>
        <taxon>Pezizomycotina</taxon>
        <taxon>Eurotiomycetes</taxon>
        <taxon>Chaetothyriomycetidae</taxon>
        <taxon>Chaetothyriales</taxon>
        <taxon>Herpotrichiellaceae</taxon>
        <taxon>Cladophialophora</taxon>
    </lineage>
</organism>
<feature type="compositionally biased region" description="Low complexity" evidence="1">
    <location>
        <begin position="105"/>
        <end position="116"/>
    </location>
</feature>
<feature type="region of interest" description="Disordered" evidence="1">
    <location>
        <begin position="94"/>
        <end position="136"/>
    </location>
</feature>
<dbReference type="EMBL" id="JAPDRK010000017">
    <property type="protein sequence ID" value="KAJ9605028.1"/>
    <property type="molecule type" value="Genomic_DNA"/>
</dbReference>
<evidence type="ECO:0008006" key="4">
    <source>
        <dbReference type="Google" id="ProtNLM"/>
    </source>
</evidence>
<accession>A0AA38X1E7</accession>
<sequence length="870" mass="100249">MDSSQPPAFIGQVLGKRKYGGHATMKVSSQSRNAGGSFSQVFSQKPLTTQFSIETARVSEHVPQPTPRQIPSRSAKKARLGEHTFVTSTVATMKNGERPTLKRATTTQSTFSETSSINSDQPTKPGAKPPRFRPSRPLQIADSIYPDVWIRIFSFCDPKFLLEARTIDKHRSRLLSEYSMIWMESRINHYGSDMPACPKGLTEKKYVELLAGRGCQNAKCSKGETQKVHWLFQLRLCTDCFAEKTMRVDELSRQRQHSFPDTGYEIVPGEGLALWELLPLARLDGRRDSQPLSVDENRNSWARNQGNPRQFRFLKSAYSKLESEYLELKASEPDDEAIRAWTDNKHKELMESMIDAIKLESWCKEHIYHKQTTEAQDLRQTRTEYFEARALELSPPMERRVLHKMADFNRLLKVRQQPTDRTWETLRKKIEPYRSHAMLVLEFERLMDSFPERLPELQAFKQLHEHRNGRKGPQPTYRPEQRFVLRLGQAEYNRCVENGVADEDLLLLCLKNVFDIYTSLDEVPVGLNFDGTTGPYRLSLDDARMIVEEVLEKQIPRNSPRGRIVFQSLRCRGCRRNDHVKTFSFVEAFEHILEKHAREVGEGLEFYQFALPYPKVYSSWNSPEEGRVEFKFPWYTVFWPKSLPLVPRHQVPSELKHWHPAVPTEFKELEEPTKTSAFEGRRPCDTENPDDAFALNLVYAAEKLYGLEIDGPCQLKIALKFAIDRYVRKQGTGPAISKFTSCLDGIRSVNPKIDLKFGCGVCVAEEKVHRSARQSKYRKTVDALEKHWASRHQGGAIAWTEGMMQLPSESEVLQHILSSDKKLRAEQEALRQREATRHNDIKKRAHAKANVVLQQRAAGDVLDELFPRED</sequence>
<comment type="caution">
    <text evidence="2">The sequence shown here is derived from an EMBL/GenBank/DDBJ whole genome shotgun (WGS) entry which is preliminary data.</text>
</comment>
<protein>
    <recommendedName>
        <fullName evidence="4">F-box domain-containing protein</fullName>
    </recommendedName>
</protein>
<dbReference type="Proteomes" id="UP001172673">
    <property type="component" value="Unassembled WGS sequence"/>
</dbReference>
<proteinExistence type="predicted"/>
<gene>
    <name evidence="2" type="ORF">H2200_010417</name>
</gene>
<keyword evidence="3" id="KW-1185">Reference proteome</keyword>
<reference evidence="2" key="1">
    <citation type="submission" date="2022-10" db="EMBL/GenBank/DDBJ databases">
        <title>Culturing micro-colonial fungi from biological soil crusts in the Mojave desert and describing Neophaeococcomyces mojavensis, and introducing the new genera and species Taxawa tesnikishii.</title>
        <authorList>
            <person name="Kurbessoian T."/>
            <person name="Stajich J.E."/>
        </authorList>
    </citation>
    <scope>NUCLEOTIDE SEQUENCE</scope>
    <source>
        <strain evidence="2">TK_41</strain>
    </source>
</reference>
<evidence type="ECO:0000256" key="1">
    <source>
        <dbReference type="SAM" id="MobiDB-lite"/>
    </source>
</evidence>
<evidence type="ECO:0000313" key="2">
    <source>
        <dbReference type="EMBL" id="KAJ9605028.1"/>
    </source>
</evidence>
<evidence type="ECO:0000313" key="3">
    <source>
        <dbReference type="Proteomes" id="UP001172673"/>
    </source>
</evidence>
<name>A0AA38X1E7_9EURO</name>
<dbReference type="AlphaFoldDB" id="A0AA38X1E7"/>